<dbReference type="EMBL" id="CP001659">
    <property type="protein sequence ID" value="ACT33589.1"/>
    <property type="molecule type" value="Genomic_DNA"/>
</dbReference>
<protein>
    <submittedName>
        <fullName evidence="1">Uncharacterized protein</fullName>
    </submittedName>
</protein>
<dbReference type="Proteomes" id="UP000006160">
    <property type="component" value="Plasmid pCLG1"/>
</dbReference>
<dbReference type="AlphaFoldDB" id="A0A9N7ANW0"/>
<evidence type="ECO:0000313" key="1">
    <source>
        <dbReference type="EMBL" id="ACT33589.1"/>
    </source>
</evidence>
<sequence>MNECITTTPNLDSNVYIQIGNYGGFLAEFYVDYIEANGINHSLDSGIISLGFSRRLYIAKGTPRVRLKVEIWILGVIKILYDGYIETKTSSCFGLYYSIFSPSIQRIPCDSLGIPSNNSNYCCCCCPCQNYRCCNSCYRC</sequence>
<organism evidence="1 2">
    <name type="scientific">Clostridium botulinum D str. 1873</name>
    <dbReference type="NCBI Taxonomy" id="592027"/>
    <lineage>
        <taxon>Bacteria</taxon>
        <taxon>Bacillati</taxon>
        <taxon>Bacillota</taxon>
        <taxon>Clostridia</taxon>
        <taxon>Eubacteriales</taxon>
        <taxon>Clostridiaceae</taxon>
        <taxon>Clostridium</taxon>
    </lineage>
</organism>
<dbReference type="GeneID" id="66320201"/>
<dbReference type="RefSeq" id="WP_003377876.1">
    <property type="nucleotide sequence ID" value="NC_012946.1"/>
</dbReference>
<name>A0A9N7ANW0_CLOBO</name>
<evidence type="ECO:0000313" key="2">
    <source>
        <dbReference type="Proteomes" id="UP000006160"/>
    </source>
</evidence>
<proteinExistence type="predicted"/>
<keyword evidence="1" id="KW-0614">Plasmid</keyword>
<geneLocation type="plasmid" evidence="1 2">
    <name>pCLG1</name>
</geneLocation>
<accession>A0A9N7ANW0</accession>
<reference evidence="1 2" key="1">
    <citation type="submission" date="2009-06" db="EMBL/GenBank/DDBJ databases">
        <authorList>
            <person name="Shrivastava S."/>
            <person name="Brinkac L.B."/>
            <person name="Brown J.L."/>
            <person name="Bruce D.B."/>
            <person name="Detter C."/>
            <person name="Green L.D."/>
            <person name="Munk C.A."/>
            <person name="Rogers Y.C."/>
            <person name="Tapia R."/>
            <person name="Saunders E.S."/>
            <person name="Sims D.R."/>
            <person name="Smith L.A."/>
            <person name="Smith T.J."/>
            <person name="Sutton G."/>
            <person name="Brettin T."/>
        </authorList>
    </citation>
    <scope>NUCLEOTIDE SEQUENCE [LARGE SCALE GENOMIC DNA]</scope>
    <source>
        <strain evidence="2">D str. 1873</strain>
        <plasmid evidence="1 2">pCLG1</plasmid>
    </source>
</reference>
<gene>
    <name evidence="1" type="ORF">CLG_0042</name>
</gene>